<dbReference type="CDD" id="cd21059">
    <property type="entry name" value="LciA-like"/>
    <property type="match status" value="1"/>
</dbReference>
<evidence type="ECO:0000256" key="1">
    <source>
        <dbReference type="SAM" id="Coils"/>
    </source>
</evidence>
<reference evidence="2 3" key="1">
    <citation type="submission" date="2018-02" db="EMBL/GenBank/DDBJ databases">
        <title>Draft genome sequence of Streptococcus oricebi CCUG 70868T type strain.</title>
        <authorList>
            <person name="Mendez V."/>
            <person name="Salva-Serra F."/>
            <person name="Jaen-Luchoro D."/>
            <person name="Gonzales-Siles L."/>
            <person name="Karlsson R."/>
            <person name="Engstrom-Jakobsson H."/>
            <person name="Busquets A."/>
            <person name="Gomila M."/>
            <person name="Pineiro-Iglesias B."/>
            <person name="Bennasar-Figueras A."/>
            <person name="Seeger M."/>
            <person name="Moore E."/>
        </authorList>
    </citation>
    <scope>NUCLEOTIDE SEQUENCE [LARGE SCALE GENOMIC DNA]</scope>
    <source>
        <strain evidence="2 3">CCUG 70868</strain>
    </source>
</reference>
<keyword evidence="3" id="KW-1185">Reference proteome</keyword>
<comment type="caution">
    <text evidence="2">The sequence shown here is derived from an EMBL/GenBank/DDBJ whole genome shotgun (WGS) entry which is preliminary data.</text>
</comment>
<protein>
    <submittedName>
        <fullName evidence="2">Bacteriocin immunity protein</fullName>
    </submittedName>
</protein>
<sequence>MTKKIKEEDILQQIDQLISDTDILENERRIFLTFKKAMDKKQDFEGELAKLVEDLRQLAVQNIQKERKLSPRVKDFYLSLASHDLFKKNLARGLINPFLF</sequence>
<accession>A0ABS5B4G2</accession>
<proteinExistence type="predicted"/>
<evidence type="ECO:0000313" key="3">
    <source>
        <dbReference type="Proteomes" id="UP001519296"/>
    </source>
</evidence>
<name>A0ABS5B4G2_9STRE</name>
<dbReference type="Proteomes" id="UP001519296">
    <property type="component" value="Unassembled WGS sequence"/>
</dbReference>
<feature type="coiled-coil region" evidence="1">
    <location>
        <begin position="34"/>
        <end position="68"/>
    </location>
</feature>
<dbReference type="EMBL" id="PRDG01000004">
    <property type="protein sequence ID" value="MBP2623717.1"/>
    <property type="molecule type" value="Genomic_DNA"/>
</dbReference>
<dbReference type="InterPro" id="IPR015046">
    <property type="entry name" value="LciA_Immunity-like"/>
</dbReference>
<evidence type="ECO:0000313" key="2">
    <source>
        <dbReference type="EMBL" id="MBP2623717.1"/>
    </source>
</evidence>
<dbReference type="RefSeq" id="WP_209628222.1">
    <property type="nucleotide sequence ID" value="NZ_PRDG01000004.1"/>
</dbReference>
<organism evidence="2 3">
    <name type="scientific">Streptococcus oricebi</name>
    <dbReference type="NCBI Taxonomy" id="1547447"/>
    <lineage>
        <taxon>Bacteria</taxon>
        <taxon>Bacillati</taxon>
        <taxon>Bacillota</taxon>
        <taxon>Bacilli</taxon>
        <taxon>Lactobacillales</taxon>
        <taxon>Streptococcaceae</taxon>
        <taxon>Streptococcus</taxon>
    </lineage>
</organism>
<gene>
    <name evidence="2" type="ORF">C4K46_07160</name>
</gene>
<dbReference type="Pfam" id="PF08951">
    <property type="entry name" value="EntA_Immun"/>
    <property type="match status" value="1"/>
</dbReference>
<keyword evidence="1" id="KW-0175">Coiled coil</keyword>